<proteinExistence type="predicted"/>
<keyword evidence="3" id="KW-1185">Reference proteome</keyword>
<dbReference type="Proteomes" id="UP001214441">
    <property type="component" value="Unassembled WGS sequence"/>
</dbReference>
<reference evidence="2 3" key="1">
    <citation type="submission" date="2023-05" db="EMBL/GenBank/DDBJ databases">
        <title>Streptantibioticus silvisoli sp. nov., acidotolerant actinomycetes 1 from pine litter.</title>
        <authorList>
            <person name="Swiecimska M."/>
            <person name="Golinska P."/>
            <person name="Sangal V."/>
            <person name="Wachnowicz B."/>
            <person name="Goodfellow M."/>
        </authorList>
    </citation>
    <scope>NUCLEOTIDE SEQUENCE [LARGE SCALE GENOMIC DNA]</scope>
    <source>
        <strain evidence="2 3">DSM 42109</strain>
    </source>
</reference>
<dbReference type="RefSeq" id="WP_274044499.1">
    <property type="nucleotide sequence ID" value="NZ_JANCPR020000006.1"/>
</dbReference>
<organism evidence="2 3">
    <name type="scientific">Streptomyces iconiensis</name>
    <dbReference type="NCBI Taxonomy" id="1384038"/>
    <lineage>
        <taxon>Bacteria</taxon>
        <taxon>Bacillati</taxon>
        <taxon>Actinomycetota</taxon>
        <taxon>Actinomycetes</taxon>
        <taxon>Kitasatosporales</taxon>
        <taxon>Streptomycetaceae</taxon>
        <taxon>Streptomyces</taxon>
    </lineage>
</organism>
<accession>A0ABT6ZRU4</accession>
<feature type="coiled-coil region" evidence="1">
    <location>
        <begin position="100"/>
        <end position="127"/>
    </location>
</feature>
<gene>
    <name evidence="2" type="ORF">NMN56_007370</name>
</gene>
<dbReference type="EMBL" id="JANCPR020000006">
    <property type="protein sequence ID" value="MDJ1131779.1"/>
    <property type="molecule type" value="Genomic_DNA"/>
</dbReference>
<dbReference type="Pfam" id="PF21848">
    <property type="entry name" value="DUF6907"/>
    <property type="match status" value="1"/>
</dbReference>
<protein>
    <submittedName>
        <fullName evidence="2">Uncharacterized protein</fullName>
    </submittedName>
</protein>
<name>A0ABT6ZRU4_9ACTN</name>
<sequence length="130" mass="14292">MKNQTFPGRTLSGRTVTVACPPWCTFPHHEWVDTWAFHETDSAVFIGPADHSGFDGGKPYDALWACVSAEAHEDGGYGRPYLHFDTIGAGAGGRLDVAQTDALLAELRRYTGRLQQLRDQLAKITTEGEQ</sequence>
<evidence type="ECO:0000313" key="3">
    <source>
        <dbReference type="Proteomes" id="UP001214441"/>
    </source>
</evidence>
<keyword evidence="1" id="KW-0175">Coiled coil</keyword>
<comment type="caution">
    <text evidence="2">The sequence shown here is derived from an EMBL/GenBank/DDBJ whole genome shotgun (WGS) entry which is preliminary data.</text>
</comment>
<evidence type="ECO:0000256" key="1">
    <source>
        <dbReference type="SAM" id="Coils"/>
    </source>
</evidence>
<evidence type="ECO:0000313" key="2">
    <source>
        <dbReference type="EMBL" id="MDJ1131779.1"/>
    </source>
</evidence>
<dbReference type="InterPro" id="IPR054202">
    <property type="entry name" value="DUF6907"/>
</dbReference>